<dbReference type="FunFam" id="3.75.10.10:FF:000004">
    <property type="entry name" value="N(G),N(G)-dimethylarginine dimethylaminohydrolase 1"/>
    <property type="match status" value="1"/>
</dbReference>
<dbReference type="PANTHER" id="PTHR12737:SF9">
    <property type="entry name" value="DIMETHYLARGININASE"/>
    <property type="match status" value="1"/>
</dbReference>
<protein>
    <submittedName>
        <fullName evidence="3">Uncharacterized protein</fullName>
    </submittedName>
</protein>
<dbReference type="SUPFAM" id="SSF55909">
    <property type="entry name" value="Pentein"/>
    <property type="match status" value="1"/>
</dbReference>
<accession>A0A182NS16</accession>
<dbReference type="VEuPathDB" id="VectorBase:ADIR010456"/>
<dbReference type="Proteomes" id="UP000075884">
    <property type="component" value="Unassembled WGS sequence"/>
</dbReference>
<evidence type="ECO:0000256" key="1">
    <source>
        <dbReference type="ARBA" id="ARBA00008532"/>
    </source>
</evidence>
<dbReference type="GO" id="GO:0016403">
    <property type="term" value="F:dimethylargininase activity"/>
    <property type="evidence" value="ECO:0007669"/>
    <property type="project" value="TreeGrafter"/>
</dbReference>
<reference evidence="4" key="1">
    <citation type="submission" date="2013-03" db="EMBL/GenBank/DDBJ databases">
        <title>The Genome Sequence of Anopheles dirus WRAIR2.</title>
        <authorList>
            <consortium name="The Broad Institute Genomics Platform"/>
            <person name="Neafsey D.E."/>
            <person name="Walton C."/>
            <person name="Walker B."/>
            <person name="Young S.K."/>
            <person name="Zeng Q."/>
            <person name="Gargeya S."/>
            <person name="Fitzgerald M."/>
            <person name="Haas B."/>
            <person name="Abouelleil A."/>
            <person name="Allen A.W."/>
            <person name="Alvarado L."/>
            <person name="Arachchi H.M."/>
            <person name="Berlin A.M."/>
            <person name="Chapman S.B."/>
            <person name="Gainer-Dewar J."/>
            <person name="Goldberg J."/>
            <person name="Griggs A."/>
            <person name="Gujja S."/>
            <person name="Hansen M."/>
            <person name="Howarth C."/>
            <person name="Imamovic A."/>
            <person name="Ireland A."/>
            <person name="Larimer J."/>
            <person name="McCowan C."/>
            <person name="Murphy C."/>
            <person name="Pearson M."/>
            <person name="Poon T.W."/>
            <person name="Priest M."/>
            <person name="Roberts A."/>
            <person name="Saif S."/>
            <person name="Shea T."/>
            <person name="Sisk P."/>
            <person name="Sykes S."/>
            <person name="Wortman J."/>
            <person name="Nusbaum C."/>
            <person name="Birren B."/>
        </authorList>
    </citation>
    <scope>NUCLEOTIDE SEQUENCE [LARGE SCALE GENOMIC DNA]</scope>
    <source>
        <strain evidence="4">WRAIR2</strain>
    </source>
</reference>
<organism evidence="3 4">
    <name type="scientific">Anopheles dirus</name>
    <dbReference type="NCBI Taxonomy" id="7168"/>
    <lineage>
        <taxon>Eukaryota</taxon>
        <taxon>Metazoa</taxon>
        <taxon>Ecdysozoa</taxon>
        <taxon>Arthropoda</taxon>
        <taxon>Hexapoda</taxon>
        <taxon>Insecta</taxon>
        <taxon>Pterygota</taxon>
        <taxon>Neoptera</taxon>
        <taxon>Endopterygota</taxon>
        <taxon>Diptera</taxon>
        <taxon>Nematocera</taxon>
        <taxon>Culicoidea</taxon>
        <taxon>Culicidae</taxon>
        <taxon>Anophelinae</taxon>
        <taxon>Anopheles</taxon>
    </lineage>
</organism>
<dbReference type="STRING" id="7168.A0A182NS16"/>
<reference evidence="3" key="2">
    <citation type="submission" date="2020-05" db="UniProtKB">
        <authorList>
            <consortium name="EnsemblMetazoa"/>
        </authorList>
    </citation>
    <scope>IDENTIFICATION</scope>
    <source>
        <strain evidence="3">WRAIR2</strain>
    </source>
</reference>
<evidence type="ECO:0000256" key="2">
    <source>
        <dbReference type="ARBA" id="ARBA00022801"/>
    </source>
</evidence>
<sequence length="292" mass="32533">MASPFRYTHAITARIPLSLRTRGEIDLEEAKLQHESYVKMLRDLGLDVIELPPDENLPECPFVEDCAVVCNGIALICRPGDPHRAQEVSNEVSSNLAGALNRYHLLTLQVEAVRAVLKKELDLPLTEIADPNARLDGGDVLFTGREFFVGLSKWTNEAGARAVAAAFPEYPCVPIKVTEHHHLKHYVSMGGPDVLCVSRNKESQEILKRIEREATYTYHTLTLQEEAAANVLYINGTLVTRSVDEIPVSTQILSQKMDTPRQMLYMSELGKFSNGLTACSILVKRSKHIKSL</sequence>
<dbReference type="InterPro" id="IPR033199">
    <property type="entry name" value="DDAH-like"/>
</dbReference>
<dbReference type="GO" id="GO:0045429">
    <property type="term" value="P:positive regulation of nitric oxide biosynthetic process"/>
    <property type="evidence" value="ECO:0007669"/>
    <property type="project" value="TreeGrafter"/>
</dbReference>
<dbReference type="AlphaFoldDB" id="A0A182NS16"/>
<comment type="similarity">
    <text evidence="1">Belongs to the DDAH family.</text>
</comment>
<dbReference type="EnsemblMetazoa" id="ADIR010456-RA">
    <property type="protein sequence ID" value="ADIR010456-PA"/>
    <property type="gene ID" value="ADIR010456"/>
</dbReference>
<keyword evidence="2" id="KW-0378">Hydrolase</keyword>
<dbReference type="GO" id="GO:0000052">
    <property type="term" value="P:citrulline metabolic process"/>
    <property type="evidence" value="ECO:0007669"/>
    <property type="project" value="TreeGrafter"/>
</dbReference>
<dbReference type="Gene3D" id="3.75.10.10">
    <property type="entry name" value="L-arginine/glycine Amidinotransferase, Chain A"/>
    <property type="match status" value="1"/>
</dbReference>
<evidence type="ECO:0000313" key="4">
    <source>
        <dbReference type="Proteomes" id="UP000075884"/>
    </source>
</evidence>
<dbReference type="GO" id="GO:0016597">
    <property type="term" value="F:amino acid binding"/>
    <property type="evidence" value="ECO:0007669"/>
    <property type="project" value="TreeGrafter"/>
</dbReference>
<proteinExistence type="inferred from homology"/>
<dbReference type="GO" id="GO:0006525">
    <property type="term" value="P:arginine metabolic process"/>
    <property type="evidence" value="ECO:0007669"/>
    <property type="project" value="TreeGrafter"/>
</dbReference>
<keyword evidence="4" id="KW-1185">Reference proteome</keyword>
<name>A0A182NS16_9DIPT</name>
<dbReference type="PANTHER" id="PTHR12737">
    <property type="entry name" value="DIMETHYLARGININE DIMETHYLAMINOHYDROLASE"/>
    <property type="match status" value="1"/>
</dbReference>
<evidence type="ECO:0000313" key="3">
    <source>
        <dbReference type="EnsemblMetazoa" id="ADIR010456-PA"/>
    </source>
</evidence>